<feature type="compositionally biased region" description="Pro residues" evidence="2">
    <location>
        <begin position="404"/>
        <end position="426"/>
    </location>
</feature>
<reference evidence="5 6" key="1">
    <citation type="journal article" date="2016" name="J. Microbiol.">
        <title>Dankookia rubra gen. nov., sp. nov., an alphaproteobacterium isolated from sediment of a shallow stream.</title>
        <authorList>
            <person name="Kim W.H."/>
            <person name="Kim D.H."/>
            <person name="Kang K."/>
            <person name="Ahn T.Y."/>
        </authorList>
    </citation>
    <scope>NUCLEOTIDE SEQUENCE [LARGE SCALE GENOMIC DNA]</scope>
    <source>
        <strain evidence="5 6">JCM30602</strain>
    </source>
</reference>
<dbReference type="EMBL" id="SMSJ01000014">
    <property type="protein sequence ID" value="TDH62143.1"/>
    <property type="molecule type" value="Genomic_DNA"/>
</dbReference>
<evidence type="ECO:0000259" key="3">
    <source>
        <dbReference type="Pfam" id="PF13699"/>
    </source>
</evidence>
<sequence>MNHTRLDRPRLPGVVRPPLPAGLREAASHGGEALPPRVQAEMTARFGYDFSGVRVHADDRSAVSTAAVGARAYAYGADLVFARGQYAPDRPEGVRVLAHELAHVVQQSRGGSSSIHGGLEREAEAAAEAVARGTPHVAVAGASGPVLAAMPAAAAPKIGTNFEGATTIVVELPGGRGTPGRADHEKVFRSLLPPNVVEDTARWHAAHAVGQGVGIEVREGILLAPSGVNLSIQGALERQISRIRADLPEGWTLFLQIETGAHPEVGTRPGNVFLKFINYELVVMNPGGSRRRALSASVMVTDDLQRPAVHVSVESSLGNEASRHYPDAFNAQKQRWTPADKQRPMQRPTEGYSYTATAGTLRRGKSNPEVSRRPALPTAGTSVQADEAVGPASAVSTPATAPARPGPIPATPPPQPVLPAPVPPGPTSRSAQAAQKPPTSPPPLRATGPQFAGPSNVADEAYQKAEAKGAGAVLALQVVGSVLTDLGNATQQRDAESAFYAKLPEITRMLQANPGMGVMVEYVFRRPDPMPESVIQPGDQFQFITFDVAASVRDVKPGIYAVQQGMELRIRRRWLPPLRPASGEAATAGNRTVLAVAKPGDLDALIGQLRHRGMTATDVALAFMAARRDFGGVHIDVGDLSLELPQPLYDQVLLRLQQAAAAALGHSLDTLEAQLRNIRSEYIRLFGEGWLAKRWHDRDFDLPAPTLIDHAASYARSSREALGKLDLNFSRSQLRTAREFVNQVESVLYRYLNGRPPPWEDT</sequence>
<name>A0A4R5QGT6_9PROT</name>
<proteinExistence type="predicted"/>
<comment type="caution">
    <text evidence="5">The sequence shown here is derived from an EMBL/GenBank/DDBJ whole genome shotgun (WGS) entry which is preliminary data.</text>
</comment>
<accession>A0A4R5QGT6</accession>
<evidence type="ECO:0000256" key="2">
    <source>
        <dbReference type="SAM" id="MobiDB-lite"/>
    </source>
</evidence>
<dbReference type="InterPro" id="IPR025295">
    <property type="entry name" value="eCIS_core_dom"/>
</dbReference>
<evidence type="ECO:0000256" key="1">
    <source>
        <dbReference type="SAM" id="Coils"/>
    </source>
</evidence>
<evidence type="ECO:0000313" key="6">
    <source>
        <dbReference type="Proteomes" id="UP000295096"/>
    </source>
</evidence>
<dbReference type="InterPro" id="IPR029102">
    <property type="entry name" value="Ntox4"/>
</dbReference>
<feature type="region of interest" description="Disordered" evidence="2">
    <location>
        <begin position="1"/>
        <end position="35"/>
    </location>
</feature>
<feature type="domain" description="Bacterial toxin 4" evidence="4">
    <location>
        <begin position="202"/>
        <end position="268"/>
    </location>
</feature>
<keyword evidence="6" id="KW-1185">Reference proteome</keyword>
<dbReference type="Proteomes" id="UP000295096">
    <property type="component" value="Unassembled WGS sequence"/>
</dbReference>
<feature type="compositionally biased region" description="Low complexity" evidence="2">
    <location>
        <begin position="391"/>
        <end position="403"/>
    </location>
</feature>
<evidence type="ECO:0000313" key="5">
    <source>
        <dbReference type="EMBL" id="TDH62143.1"/>
    </source>
</evidence>
<dbReference type="Pfam" id="PF15541">
    <property type="entry name" value="Ntox4"/>
    <property type="match status" value="1"/>
</dbReference>
<feature type="region of interest" description="Disordered" evidence="2">
    <location>
        <begin position="329"/>
        <end position="455"/>
    </location>
</feature>
<keyword evidence="1" id="KW-0175">Coiled coil</keyword>
<feature type="coiled-coil region" evidence="1">
    <location>
        <begin position="661"/>
        <end position="688"/>
    </location>
</feature>
<feature type="domain" description="eCIS core" evidence="3">
    <location>
        <begin position="34"/>
        <end position="110"/>
    </location>
</feature>
<feature type="compositionally biased region" description="Basic and acidic residues" evidence="2">
    <location>
        <begin position="1"/>
        <end position="10"/>
    </location>
</feature>
<protein>
    <submittedName>
        <fullName evidence="5">DUF4157 domain-containing protein</fullName>
    </submittedName>
</protein>
<gene>
    <name evidence="5" type="ORF">E2C06_13295</name>
</gene>
<dbReference type="AlphaFoldDB" id="A0A4R5QGT6"/>
<dbReference type="RefSeq" id="WP_133289083.1">
    <property type="nucleotide sequence ID" value="NZ_SMSJ01000014.1"/>
</dbReference>
<dbReference type="OrthoDB" id="7387101at2"/>
<dbReference type="Pfam" id="PF13699">
    <property type="entry name" value="eCIS_core"/>
    <property type="match status" value="1"/>
</dbReference>
<organism evidence="5 6">
    <name type="scientific">Dankookia rubra</name>
    <dbReference type="NCBI Taxonomy" id="1442381"/>
    <lineage>
        <taxon>Bacteria</taxon>
        <taxon>Pseudomonadati</taxon>
        <taxon>Pseudomonadota</taxon>
        <taxon>Alphaproteobacteria</taxon>
        <taxon>Acetobacterales</taxon>
        <taxon>Roseomonadaceae</taxon>
        <taxon>Dankookia</taxon>
    </lineage>
</organism>
<evidence type="ECO:0000259" key="4">
    <source>
        <dbReference type="Pfam" id="PF15541"/>
    </source>
</evidence>